<dbReference type="EMBL" id="CM034387">
    <property type="protein sequence ID" value="KAJ0183969.1"/>
    <property type="molecule type" value="Genomic_DNA"/>
</dbReference>
<comment type="caution">
    <text evidence="1">The sequence shown here is derived from an EMBL/GenBank/DDBJ whole genome shotgun (WGS) entry which is preliminary data.</text>
</comment>
<evidence type="ECO:0000313" key="2">
    <source>
        <dbReference type="Proteomes" id="UP000824533"/>
    </source>
</evidence>
<keyword evidence="2" id="KW-1185">Reference proteome</keyword>
<name>A0ACC1DJR4_9NEOP</name>
<gene>
    <name evidence="1" type="ORF">K1T71_000392</name>
</gene>
<reference evidence="1 2" key="1">
    <citation type="journal article" date="2021" name="Front. Genet.">
        <title>Chromosome-Level Genome Assembly Reveals Significant Gene Expansion in the Toll and IMD Signaling Pathways of Dendrolimus kikuchii.</title>
        <authorList>
            <person name="Zhou J."/>
            <person name="Wu P."/>
            <person name="Xiong Z."/>
            <person name="Liu N."/>
            <person name="Zhao N."/>
            <person name="Ji M."/>
            <person name="Qiu Y."/>
            <person name="Yang B."/>
        </authorList>
    </citation>
    <scope>NUCLEOTIDE SEQUENCE [LARGE SCALE GENOMIC DNA]</scope>
    <source>
        <strain evidence="1">Ann1</strain>
    </source>
</reference>
<proteinExistence type="predicted"/>
<evidence type="ECO:0000313" key="1">
    <source>
        <dbReference type="EMBL" id="KAJ0183969.1"/>
    </source>
</evidence>
<dbReference type="Proteomes" id="UP000824533">
    <property type="component" value="Linkage Group LG01"/>
</dbReference>
<accession>A0ACC1DJR4</accession>
<organism evidence="1 2">
    <name type="scientific">Dendrolimus kikuchii</name>
    <dbReference type="NCBI Taxonomy" id="765133"/>
    <lineage>
        <taxon>Eukaryota</taxon>
        <taxon>Metazoa</taxon>
        <taxon>Ecdysozoa</taxon>
        <taxon>Arthropoda</taxon>
        <taxon>Hexapoda</taxon>
        <taxon>Insecta</taxon>
        <taxon>Pterygota</taxon>
        <taxon>Neoptera</taxon>
        <taxon>Endopterygota</taxon>
        <taxon>Lepidoptera</taxon>
        <taxon>Glossata</taxon>
        <taxon>Ditrysia</taxon>
        <taxon>Bombycoidea</taxon>
        <taxon>Lasiocampidae</taxon>
        <taxon>Dendrolimus</taxon>
    </lineage>
</organism>
<protein>
    <submittedName>
        <fullName evidence="1">Uncharacterized protein</fullName>
    </submittedName>
</protein>
<sequence length="169" mass="19764">MANVRNFYCDDETGEVITYSVNFETGEPKVESSPPILHIQDHPLKTFSRPKYMKFPRGYMSKTKKFKSLKANILAGSNRLSHRMIMIPAMMIFPSLVCIILMVLELYLHIHCHKKNKKLKDPNLYYRSPFHVLTSTFCGVCRENDSASKISQLQDQRRHRYDYFRGIAI</sequence>